<dbReference type="RefSeq" id="WP_347307849.1">
    <property type="nucleotide sequence ID" value="NZ_JBAJEX010000003.1"/>
</dbReference>
<evidence type="ECO:0000313" key="11">
    <source>
        <dbReference type="Proteomes" id="UP001482231"/>
    </source>
</evidence>
<dbReference type="PROSITE" id="PS51318">
    <property type="entry name" value="TAT"/>
    <property type="match status" value="1"/>
</dbReference>
<keyword evidence="5 7" id="KW-1015">Disulfide bond</keyword>
<keyword evidence="11" id="KW-1185">Reference proteome</keyword>
<evidence type="ECO:0000259" key="9">
    <source>
        <dbReference type="PROSITE" id="PS51352"/>
    </source>
</evidence>
<dbReference type="CDD" id="cd03019">
    <property type="entry name" value="DsbA_DsbA"/>
    <property type="match status" value="1"/>
</dbReference>
<evidence type="ECO:0000313" key="10">
    <source>
        <dbReference type="EMBL" id="MEO1766742.1"/>
    </source>
</evidence>
<dbReference type="PROSITE" id="PS51352">
    <property type="entry name" value="THIOREDOXIN_2"/>
    <property type="match status" value="1"/>
</dbReference>
<dbReference type="InterPro" id="IPR036249">
    <property type="entry name" value="Thioredoxin-like_sf"/>
</dbReference>
<protein>
    <recommendedName>
        <fullName evidence="7">Thiol:disulfide interchange protein</fullName>
    </recommendedName>
</protein>
<dbReference type="PIRSF" id="PIRSF001488">
    <property type="entry name" value="Tdi_protein"/>
    <property type="match status" value="1"/>
</dbReference>
<dbReference type="InterPro" id="IPR050824">
    <property type="entry name" value="Thiol_disulfide_DsbA"/>
</dbReference>
<feature type="chain" id="PRO_5045294872" description="Thiol:disulfide interchange protein" evidence="8">
    <location>
        <begin position="28"/>
        <end position="217"/>
    </location>
</feature>
<comment type="subcellular location">
    <subcellularLocation>
        <location evidence="1 7">Periplasm</location>
    </subcellularLocation>
</comment>
<name>A0ABV0EDJ6_9BURK</name>
<feature type="domain" description="Thioredoxin" evidence="9">
    <location>
        <begin position="16"/>
        <end position="166"/>
    </location>
</feature>
<proteinExistence type="inferred from homology"/>
<gene>
    <name evidence="10" type="ORF">V6E02_05900</name>
</gene>
<dbReference type="InterPro" id="IPR017937">
    <property type="entry name" value="Thioredoxin_CS"/>
</dbReference>
<comment type="similarity">
    <text evidence="2">Belongs to the thioredoxin family. DsbA subfamily.</text>
</comment>
<evidence type="ECO:0000256" key="4">
    <source>
        <dbReference type="ARBA" id="ARBA00022764"/>
    </source>
</evidence>
<dbReference type="Gene3D" id="3.40.30.10">
    <property type="entry name" value="Glutaredoxin"/>
    <property type="match status" value="1"/>
</dbReference>
<dbReference type="Proteomes" id="UP001482231">
    <property type="component" value="Unassembled WGS sequence"/>
</dbReference>
<keyword evidence="3 8" id="KW-0732">Signal</keyword>
<keyword evidence="4 7" id="KW-0574">Periplasm</keyword>
<dbReference type="PANTHER" id="PTHR35891:SF3">
    <property type="entry name" value="THIOL:DISULFIDE INTERCHANGE PROTEIN DSBL"/>
    <property type="match status" value="1"/>
</dbReference>
<organism evidence="10 11">
    <name type="scientific">Thiobacter aerophilum</name>
    <dbReference type="NCBI Taxonomy" id="3121275"/>
    <lineage>
        <taxon>Bacteria</taxon>
        <taxon>Pseudomonadati</taxon>
        <taxon>Pseudomonadota</taxon>
        <taxon>Betaproteobacteria</taxon>
        <taxon>Burkholderiales</taxon>
        <taxon>Thiobacteraceae</taxon>
        <taxon>Thiobacter</taxon>
    </lineage>
</organism>
<evidence type="ECO:0000256" key="7">
    <source>
        <dbReference type="PIRNR" id="PIRNR001488"/>
    </source>
</evidence>
<evidence type="ECO:0000256" key="5">
    <source>
        <dbReference type="ARBA" id="ARBA00023157"/>
    </source>
</evidence>
<evidence type="ECO:0000256" key="3">
    <source>
        <dbReference type="ARBA" id="ARBA00022729"/>
    </source>
</evidence>
<evidence type="ECO:0000256" key="2">
    <source>
        <dbReference type="ARBA" id="ARBA00005791"/>
    </source>
</evidence>
<feature type="signal peptide" evidence="8">
    <location>
        <begin position="1"/>
        <end position="27"/>
    </location>
</feature>
<dbReference type="InterPro" id="IPR001853">
    <property type="entry name" value="DSBA-like_thioredoxin_dom"/>
</dbReference>
<accession>A0ABV0EDJ6</accession>
<dbReference type="InterPro" id="IPR006311">
    <property type="entry name" value="TAT_signal"/>
</dbReference>
<sequence length="217" mass="24147">MTDRRQFLNLAAASAALACLPAGVARATLVAGRDYALVEFPQPTLDPKRVEVLEFFFYGCPHCFELEPLINRWLKTLPRHAYFRRLPAIFNDAWVPLAKAYFAAEALGVVEKLHGDLFNAIHLQGINLNNRDTLLRFVAQRGIDAAKFGAAYDAFGVQAKVQQARDLTSAYGIEGVPSMIVDGKYRTSSSMTGSHEKLFPVLNELIALAWRQHAAQR</sequence>
<evidence type="ECO:0000256" key="1">
    <source>
        <dbReference type="ARBA" id="ARBA00004418"/>
    </source>
</evidence>
<evidence type="ECO:0000256" key="8">
    <source>
        <dbReference type="SAM" id="SignalP"/>
    </source>
</evidence>
<comment type="caution">
    <text evidence="10">The sequence shown here is derived from an EMBL/GenBank/DDBJ whole genome shotgun (WGS) entry which is preliminary data.</text>
</comment>
<dbReference type="PROSITE" id="PS00194">
    <property type="entry name" value="THIOREDOXIN_1"/>
    <property type="match status" value="1"/>
</dbReference>
<dbReference type="Pfam" id="PF01323">
    <property type="entry name" value="DSBA"/>
    <property type="match status" value="1"/>
</dbReference>
<dbReference type="PANTHER" id="PTHR35891">
    <property type="entry name" value="THIOL:DISULFIDE INTERCHANGE PROTEIN DSBA"/>
    <property type="match status" value="1"/>
</dbReference>
<dbReference type="InterPro" id="IPR023205">
    <property type="entry name" value="DsbA/DsbL"/>
</dbReference>
<reference evidence="10 11" key="1">
    <citation type="submission" date="2024-02" db="EMBL/GenBank/DDBJ databases">
        <title>New thermophilic sulfur-oxidizing bacteria from a hot springs of the Uzon caldera (Kamchatka, Russia).</title>
        <authorList>
            <person name="Dukat A.M."/>
            <person name="Elcheninov A.G."/>
            <person name="Frolov E.N."/>
        </authorList>
    </citation>
    <scope>NUCLEOTIDE SEQUENCE [LARGE SCALE GENOMIC DNA]</scope>
    <source>
        <strain evidence="10 11">AK1</strain>
    </source>
</reference>
<keyword evidence="6" id="KW-0676">Redox-active center</keyword>
<dbReference type="PROSITE" id="PS51257">
    <property type="entry name" value="PROKAR_LIPOPROTEIN"/>
    <property type="match status" value="1"/>
</dbReference>
<dbReference type="SUPFAM" id="SSF52833">
    <property type="entry name" value="Thioredoxin-like"/>
    <property type="match status" value="1"/>
</dbReference>
<dbReference type="EMBL" id="JBAJEX010000003">
    <property type="protein sequence ID" value="MEO1766742.1"/>
    <property type="molecule type" value="Genomic_DNA"/>
</dbReference>
<evidence type="ECO:0000256" key="6">
    <source>
        <dbReference type="ARBA" id="ARBA00023284"/>
    </source>
</evidence>
<dbReference type="InterPro" id="IPR013766">
    <property type="entry name" value="Thioredoxin_domain"/>
</dbReference>